<sequence>MSEAKPDNWIGWLRSWVLIALGVLLAAWTSEGIRFETDLSLILGVLLISVLNVFLRPLLLLLTLPFVILTLGLGVVVINALLFWLAGSLVPGFEVVSFWAALWGALVVSFTSFMANVLFGSSRVRVRVQQNGGRPVKKKTRNDDVIDV</sequence>
<evidence type="ECO:0000313" key="3">
    <source>
        <dbReference type="Proteomes" id="UP000642829"/>
    </source>
</evidence>
<keyword evidence="1" id="KW-0472">Membrane</keyword>
<dbReference type="PANTHER" id="PTHR37309:SF1">
    <property type="entry name" value="SLR0284 PROTEIN"/>
    <property type="match status" value="1"/>
</dbReference>
<keyword evidence="1" id="KW-0812">Transmembrane</keyword>
<feature type="transmembrane region" description="Helical" evidence="1">
    <location>
        <begin position="12"/>
        <end position="29"/>
    </location>
</feature>
<dbReference type="PANTHER" id="PTHR37309">
    <property type="entry name" value="SLR0284 PROTEIN"/>
    <property type="match status" value="1"/>
</dbReference>
<feature type="transmembrane region" description="Helical" evidence="1">
    <location>
        <begin position="98"/>
        <end position="119"/>
    </location>
</feature>
<keyword evidence="3" id="KW-1185">Reference proteome</keyword>
<comment type="caution">
    <text evidence="2">The sequence shown here is derived from an EMBL/GenBank/DDBJ whole genome shotgun (WGS) entry which is preliminary data.</text>
</comment>
<gene>
    <name evidence="2" type="ORF">GCM10007047_01240</name>
</gene>
<evidence type="ECO:0000256" key="1">
    <source>
        <dbReference type="SAM" id="Phobius"/>
    </source>
</evidence>
<organism evidence="2 3">
    <name type="scientific">Cerasicoccus arenae</name>
    <dbReference type="NCBI Taxonomy" id="424488"/>
    <lineage>
        <taxon>Bacteria</taxon>
        <taxon>Pseudomonadati</taxon>
        <taxon>Verrucomicrobiota</taxon>
        <taxon>Opitutia</taxon>
        <taxon>Puniceicoccales</taxon>
        <taxon>Cerasicoccaceae</taxon>
        <taxon>Cerasicoccus</taxon>
    </lineage>
</organism>
<proteinExistence type="predicted"/>
<name>A0A8J3D6L8_9BACT</name>
<reference evidence="2" key="2">
    <citation type="submission" date="2020-09" db="EMBL/GenBank/DDBJ databases">
        <authorList>
            <person name="Sun Q."/>
            <person name="Kim S."/>
        </authorList>
    </citation>
    <scope>NUCLEOTIDE SEQUENCE</scope>
    <source>
        <strain evidence="2">KCTC 12870</strain>
    </source>
</reference>
<dbReference type="Pfam" id="PF04020">
    <property type="entry name" value="Phage_holin_4_2"/>
    <property type="match status" value="1"/>
</dbReference>
<dbReference type="RefSeq" id="WP_189510757.1">
    <property type="nucleotide sequence ID" value="NZ_BMXG01000001.1"/>
</dbReference>
<evidence type="ECO:0008006" key="4">
    <source>
        <dbReference type="Google" id="ProtNLM"/>
    </source>
</evidence>
<feature type="transmembrane region" description="Helical" evidence="1">
    <location>
        <begin position="66"/>
        <end position="86"/>
    </location>
</feature>
<evidence type="ECO:0000313" key="2">
    <source>
        <dbReference type="EMBL" id="GHB90311.1"/>
    </source>
</evidence>
<dbReference type="Proteomes" id="UP000642829">
    <property type="component" value="Unassembled WGS sequence"/>
</dbReference>
<feature type="transmembrane region" description="Helical" evidence="1">
    <location>
        <begin position="41"/>
        <end position="59"/>
    </location>
</feature>
<keyword evidence="1" id="KW-1133">Transmembrane helix</keyword>
<dbReference type="AlphaFoldDB" id="A0A8J3D6L8"/>
<dbReference type="EMBL" id="BMXG01000001">
    <property type="protein sequence ID" value="GHB90311.1"/>
    <property type="molecule type" value="Genomic_DNA"/>
</dbReference>
<reference evidence="2" key="1">
    <citation type="journal article" date="2014" name="Int. J. Syst. Evol. Microbiol.">
        <title>Complete genome sequence of Corynebacterium casei LMG S-19264T (=DSM 44701T), isolated from a smear-ripened cheese.</title>
        <authorList>
            <consortium name="US DOE Joint Genome Institute (JGI-PGF)"/>
            <person name="Walter F."/>
            <person name="Albersmeier A."/>
            <person name="Kalinowski J."/>
            <person name="Ruckert C."/>
        </authorList>
    </citation>
    <scope>NUCLEOTIDE SEQUENCE</scope>
    <source>
        <strain evidence="2">KCTC 12870</strain>
    </source>
</reference>
<dbReference type="InterPro" id="IPR007165">
    <property type="entry name" value="Phage_holin_4_2"/>
</dbReference>
<protein>
    <recommendedName>
        <fullName evidence="4">Phage holin family protein</fullName>
    </recommendedName>
</protein>
<accession>A0A8J3D6L8</accession>